<feature type="domain" description="Glycoside hydrolase family 20 catalytic" evidence="7">
    <location>
        <begin position="149"/>
        <end position="494"/>
    </location>
</feature>
<dbReference type="SUPFAM" id="SSF49785">
    <property type="entry name" value="Galactose-binding domain-like"/>
    <property type="match status" value="1"/>
</dbReference>
<dbReference type="InterPro" id="IPR017853">
    <property type="entry name" value="GH"/>
</dbReference>
<dbReference type="EMBL" id="FXTB01000010">
    <property type="protein sequence ID" value="SMO85481.1"/>
    <property type="molecule type" value="Genomic_DNA"/>
</dbReference>
<dbReference type="Pfam" id="PF02838">
    <property type="entry name" value="Glyco_hydro_20b"/>
    <property type="match status" value="1"/>
</dbReference>
<evidence type="ECO:0000256" key="4">
    <source>
        <dbReference type="ARBA" id="ARBA00022801"/>
    </source>
</evidence>
<comment type="similarity">
    <text evidence="2">Belongs to the glycosyl hydrolase 20 family.</text>
</comment>
<evidence type="ECO:0000313" key="10">
    <source>
        <dbReference type="Proteomes" id="UP000319040"/>
    </source>
</evidence>
<dbReference type="GO" id="GO:0005975">
    <property type="term" value="P:carbohydrate metabolic process"/>
    <property type="evidence" value="ECO:0007669"/>
    <property type="project" value="InterPro"/>
</dbReference>
<gene>
    <name evidence="9" type="ORF">SAMN06265379_1103</name>
</gene>
<proteinExistence type="inferred from homology"/>
<dbReference type="Pfam" id="PF00728">
    <property type="entry name" value="Glyco_hydro_20"/>
    <property type="match status" value="1"/>
</dbReference>
<evidence type="ECO:0000259" key="8">
    <source>
        <dbReference type="Pfam" id="PF02838"/>
    </source>
</evidence>
<keyword evidence="4" id="KW-0378">Hydrolase</keyword>
<dbReference type="PRINTS" id="PR00738">
    <property type="entry name" value="GLHYDRLASE20"/>
</dbReference>
<reference evidence="9 10" key="1">
    <citation type="submission" date="2017-05" db="EMBL/GenBank/DDBJ databases">
        <authorList>
            <person name="Varghese N."/>
            <person name="Submissions S."/>
        </authorList>
    </citation>
    <scope>NUCLEOTIDE SEQUENCE [LARGE SCALE GENOMIC DNA]</scope>
    <source>
        <strain evidence="9 10">DSM 27040</strain>
    </source>
</reference>
<dbReference type="CDD" id="cd06563">
    <property type="entry name" value="GH20_chitobiase-like"/>
    <property type="match status" value="1"/>
</dbReference>
<evidence type="ECO:0000256" key="1">
    <source>
        <dbReference type="ARBA" id="ARBA00001231"/>
    </source>
</evidence>
<protein>
    <recommendedName>
        <fullName evidence="3">beta-N-acetylhexosaminidase</fullName>
        <ecNumber evidence="3">3.2.1.52</ecNumber>
    </recommendedName>
</protein>
<dbReference type="InterPro" id="IPR008979">
    <property type="entry name" value="Galactose-bd-like_sf"/>
</dbReference>
<dbReference type="Gene3D" id="3.20.20.80">
    <property type="entry name" value="Glycosidases"/>
    <property type="match status" value="1"/>
</dbReference>
<dbReference type="PANTHER" id="PTHR22600">
    <property type="entry name" value="BETA-HEXOSAMINIDASE"/>
    <property type="match status" value="1"/>
</dbReference>
<dbReference type="SUPFAM" id="SSF51445">
    <property type="entry name" value="(Trans)glycosidases"/>
    <property type="match status" value="1"/>
</dbReference>
<accession>A0A521EQ03</accession>
<dbReference type="InterPro" id="IPR029018">
    <property type="entry name" value="Hex-like_dom2"/>
</dbReference>
<feature type="active site" description="Proton donor" evidence="6">
    <location>
        <position position="326"/>
    </location>
</feature>
<dbReference type="AlphaFoldDB" id="A0A521EQ03"/>
<dbReference type="InterPro" id="IPR015882">
    <property type="entry name" value="HEX_bac_N"/>
</dbReference>
<dbReference type="Pfam" id="PF13287">
    <property type="entry name" value="Fn3_assoc"/>
    <property type="match status" value="1"/>
</dbReference>
<dbReference type="SUPFAM" id="SSF55545">
    <property type="entry name" value="beta-N-acetylhexosaminidase-like domain"/>
    <property type="match status" value="1"/>
</dbReference>
<dbReference type="GO" id="GO:0004563">
    <property type="term" value="F:beta-N-acetylhexosaminidase activity"/>
    <property type="evidence" value="ECO:0007669"/>
    <property type="project" value="UniProtKB-EC"/>
</dbReference>
<dbReference type="GO" id="GO:0030203">
    <property type="term" value="P:glycosaminoglycan metabolic process"/>
    <property type="evidence" value="ECO:0007669"/>
    <property type="project" value="TreeGrafter"/>
</dbReference>
<sequence>MAVAFSCTPTGNHSPIHLIPEPLSINTDSQGDFMLAVNTAIVISDSTMLPAAEHLKEILKTELPIKWDTEVEKIKPSIVMRYDIALDSLSPEGYILDINKKNISISSGGPSGLFYAAESIRQLLPAHSETGSSVVSVIPGVKITDAPRFAWRGLHLDVSRHFMPLDFIKKYIDYMAMHKLNVFHWHLTDGIGWRIEIKSHPELTDIGAWRKVKEGKRPWQDFEVWRKGDTEPKYGGFYTQEEIREVVAYAQDRFITVLPEIELPGHSEVVMQCFPELLCTNTQGQALKNTGVYCAANPKSYQLLEDVIDEVLELFPSEYIHIGGDEVAKDNWNSCAKCGKMMRANNYDAQQLQSHFVNHFDNYLKNKGRKLMGWHEILEGELSPSASIMYWGGHDGTADALRENHPTVLTQGSHLYFDHYQSLSAQEPKAFGGFAPLKKVYELEPVPEELEPQYTQNVLGVQANLWTEYMPTPQRIEYMLFPRIAALAEIAWSGKSQKSWPHFRNKMNSMLKRYDAMGLNYATSALRPEIRFELQQDSRQLKVTLNTELHTDIYYTTDGSEPNLTTATLYTEPFYLDKAVTVKAIGIKDGKATGKPEIREARLHKAIGCEIELHSTPNERYAAQGGSTLVNADFGGNKWGNGKWLGFLNKDFEATITFEQATTIEKVALSCIEETGSGIYLPKGMEIQVSIDGKNFETAGTWSSERKGDIAITPEVINEEITVSFNPIQCKYLRIKAPYHQIKDQGVFMFIDEIIVQ</sequence>
<evidence type="ECO:0000256" key="2">
    <source>
        <dbReference type="ARBA" id="ARBA00006285"/>
    </source>
</evidence>
<dbReference type="InterPro" id="IPR015883">
    <property type="entry name" value="Glyco_hydro_20_cat"/>
</dbReference>
<evidence type="ECO:0000313" key="9">
    <source>
        <dbReference type="EMBL" id="SMO85481.1"/>
    </source>
</evidence>
<evidence type="ECO:0000259" key="7">
    <source>
        <dbReference type="Pfam" id="PF00728"/>
    </source>
</evidence>
<dbReference type="PANTHER" id="PTHR22600:SF57">
    <property type="entry name" value="BETA-N-ACETYLHEXOSAMINIDASE"/>
    <property type="match status" value="1"/>
</dbReference>
<name>A0A521EQ03_SACCC</name>
<evidence type="ECO:0000256" key="5">
    <source>
        <dbReference type="ARBA" id="ARBA00023295"/>
    </source>
</evidence>
<evidence type="ECO:0000256" key="3">
    <source>
        <dbReference type="ARBA" id="ARBA00012663"/>
    </source>
</evidence>
<dbReference type="EC" id="3.2.1.52" evidence="3"/>
<dbReference type="GO" id="GO:0016020">
    <property type="term" value="C:membrane"/>
    <property type="evidence" value="ECO:0007669"/>
    <property type="project" value="TreeGrafter"/>
</dbReference>
<keyword evidence="10" id="KW-1185">Reference proteome</keyword>
<dbReference type="Proteomes" id="UP000319040">
    <property type="component" value="Unassembled WGS sequence"/>
</dbReference>
<dbReference type="Gene3D" id="3.30.379.10">
    <property type="entry name" value="Chitobiase/beta-hexosaminidase domain 2-like"/>
    <property type="match status" value="1"/>
</dbReference>
<comment type="catalytic activity">
    <reaction evidence="1">
        <text>Hydrolysis of terminal non-reducing N-acetyl-D-hexosamine residues in N-acetyl-beta-D-hexosaminides.</text>
        <dbReference type="EC" id="3.2.1.52"/>
    </reaction>
</comment>
<keyword evidence="5" id="KW-0326">Glycosidase</keyword>
<dbReference type="Gene3D" id="2.60.120.260">
    <property type="entry name" value="Galactose-binding domain-like"/>
    <property type="match status" value="1"/>
</dbReference>
<organism evidence="9 10">
    <name type="scientific">Saccharicrinis carchari</name>
    <dbReference type="NCBI Taxonomy" id="1168039"/>
    <lineage>
        <taxon>Bacteria</taxon>
        <taxon>Pseudomonadati</taxon>
        <taxon>Bacteroidota</taxon>
        <taxon>Bacteroidia</taxon>
        <taxon>Marinilabiliales</taxon>
        <taxon>Marinilabiliaceae</taxon>
        <taxon>Saccharicrinis</taxon>
    </lineage>
</organism>
<dbReference type="InterPro" id="IPR025705">
    <property type="entry name" value="Beta_hexosaminidase_sua/sub"/>
</dbReference>
<feature type="domain" description="Beta-hexosaminidase bacterial type N-terminal" evidence="8">
    <location>
        <begin position="17"/>
        <end position="146"/>
    </location>
</feature>
<dbReference type="InterPro" id="IPR026876">
    <property type="entry name" value="Fn3_assoc_repeat"/>
</dbReference>
<evidence type="ECO:0000256" key="6">
    <source>
        <dbReference type="PIRSR" id="PIRSR625705-1"/>
    </source>
</evidence>